<dbReference type="SUPFAM" id="SSF48371">
    <property type="entry name" value="ARM repeat"/>
    <property type="match status" value="1"/>
</dbReference>
<sequence length="176" mass="20651">MNSEFYKNVVNSSAYRSSRDENAQLILTNSQLFPHLFAIAFNTGDKNHHKACWILELVLEKQPHLLSDYLDDFCENLSKFSNESALRPISKICMFLSQHISLTPLQEEQITEKCFDWLIQEKCKVATKAYSIRTLYELGKKQDWIYPELKRILTDDYRKHTAAYKAVAREILKKIK</sequence>
<dbReference type="Proteomes" id="UP000005566">
    <property type="component" value="Unassembled WGS sequence"/>
</dbReference>
<dbReference type="EMBL" id="AHKF01000008">
    <property type="protein sequence ID" value="EIA10326.1"/>
    <property type="molecule type" value="Genomic_DNA"/>
</dbReference>
<dbReference type="PATRIC" id="fig|1086011.3.peg.411"/>
<protein>
    <recommendedName>
        <fullName evidence="3">Adenylosuccinate lyase</fullName>
    </recommendedName>
</protein>
<dbReference type="STRING" id="1086011.HJ01_00421"/>
<gene>
    <name evidence="1" type="ORF">HJ01_00421</name>
</gene>
<dbReference type="AlphaFoldDB" id="H7FMF2"/>
<organism evidence="1 2">
    <name type="scientific">Flavobacterium frigoris (strain PS1)</name>
    <dbReference type="NCBI Taxonomy" id="1086011"/>
    <lineage>
        <taxon>Bacteria</taxon>
        <taxon>Pseudomonadati</taxon>
        <taxon>Bacteroidota</taxon>
        <taxon>Flavobacteriia</taxon>
        <taxon>Flavobacteriales</taxon>
        <taxon>Flavobacteriaceae</taxon>
        <taxon>Flavobacterium</taxon>
    </lineage>
</organism>
<dbReference type="InterPro" id="IPR016024">
    <property type="entry name" value="ARM-type_fold"/>
</dbReference>
<dbReference type="OrthoDB" id="979487at2"/>
<evidence type="ECO:0008006" key="3">
    <source>
        <dbReference type="Google" id="ProtNLM"/>
    </source>
</evidence>
<dbReference type="eggNOG" id="ENOG5032REB">
    <property type="taxonomic scope" value="Bacteria"/>
</dbReference>
<comment type="caution">
    <text evidence="1">The sequence shown here is derived from an EMBL/GenBank/DDBJ whole genome shotgun (WGS) entry which is preliminary data.</text>
</comment>
<proteinExistence type="predicted"/>
<evidence type="ECO:0000313" key="1">
    <source>
        <dbReference type="EMBL" id="EIA10326.1"/>
    </source>
</evidence>
<keyword evidence="2" id="KW-1185">Reference proteome</keyword>
<name>H7FMF2_FLAFP</name>
<evidence type="ECO:0000313" key="2">
    <source>
        <dbReference type="Proteomes" id="UP000005566"/>
    </source>
</evidence>
<reference evidence="1 2" key="1">
    <citation type="journal article" date="2014" name="Acta Crystallogr. D">
        <title>Structure-based characterization and antifreeze properties of a hyperactive ice-binding protein from the Antarctic bacterium Flavobacterium frigoris PS1.</title>
        <authorList>
            <person name="Do H."/>
            <person name="Kim S.J."/>
            <person name="Kim H.J."/>
            <person name="Lee J.H."/>
        </authorList>
    </citation>
    <scope>NUCLEOTIDE SEQUENCE [LARGE SCALE GENOMIC DNA]</scope>
    <source>
        <strain evidence="1 2">PS1</strain>
    </source>
</reference>
<accession>H7FMF2</accession>
<dbReference type="RefSeq" id="WP_007136598.1">
    <property type="nucleotide sequence ID" value="NZ_AHKF01000008.1"/>
</dbReference>